<accession>A0A3B0V3Q3</accession>
<dbReference type="NCBIfam" id="TIGR02210">
    <property type="entry name" value="rodA_shape"/>
    <property type="match status" value="1"/>
</dbReference>
<keyword evidence="2 6" id="KW-0812">Transmembrane</keyword>
<dbReference type="InterPro" id="IPR001182">
    <property type="entry name" value="FtsW/RodA"/>
</dbReference>
<dbReference type="InterPro" id="IPR011923">
    <property type="entry name" value="RodA/MrdB"/>
</dbReference>
<evidence type="ECO:0000256" key="1">
    <source>
        <dbReference type="ARBA" id="ARBA00004141"/>
    </source>
</evidence>
<dbReference type="GO" id="GO:0005886">
    <property type="term" value="C:plasma membrane"/>
    <property type="evidence" value="ECO:0007669"/>
    <property type="project" value="TreeGrafter"/>
</dbReference>
<evidence type="ECO:0000256" key="6">
    <source>
        <dbReference type="SAM" id="Phobius"/>
    </source>
</evidence>
<feature type="transmembrane region" description="Helical" evidence="6">
    <location>
        <begin position="158"/>
        <end position="175"/>
    </location>
</feature>
<evidence type="ECO:0000256" key="5">
    <source>
        <dbReference type="ARBA" id="ARBA00023136"/>
    </source>
</evidence>
<dbReference type="EMBL" id="UOEZ01000029">
    <property type="protein sequence ID" value="VAW35530.1"/>
    <property type="molecule type" value="Genomic_DNA"/>
</dbReference>
<sequence length="363" mass="40195">MIEKRYIAQTDWLLLGVSMLLAAIGIICIYSATRSFESAFYMRQFYWLLIGLTLLVPTVIIDYSIFERFAYPLFGFTLVLLVIALFGGHTMGGAQRWLSLGFVSFQPSELAKITFVITLAKVLSTTRSNKWGMSWRELALPALILFVPFLLVARQPDLGTAMIFVFVFTSMVLIVKIRLRTLIILTGGVLAMIPTGWYAIKDYQRARLLSFIDPAMDPLGSGYQTLQSQIAIGSGGFIGKGFTKGTQGSLSFLPAHHTDFIFPLLAEEWGFVGGIVVIALFIILILRGLDIASNSKDRFGFLLAFGLTAMIFWHVVINIGMVIGFLPVVGVPLPFLSYGGSFLLTVLVSIGLLLNISMHKYIF</sequence>
<dbReference type="HAMAP" id="MF_02079">
    <property type="entry name" value="PGT_RodA"/>
    <property type="match status" value="1"/>
</dbReference>
<name>A0A3B0V3Q3_9ZZZZ</name>
<feature type="transmembrane region" description="Helical" evidence="6">
    <location>
        <begin position="45"/>
        <end position="66"/>
    </location>
</feature>
<keyword evidence="4 6" id="KW-1133">Transmembrane helix</keyword>
<dbReference type="AlphaFoldDB" id="A0A3B0V3Q3"/>
<reference evidence="7" key="1">
    <citation type="submission" date="2018-06" db="EMBL/GenBank/DDBJ databases">
        <authorList>
            <person name="Zhirakovskaya E."/>
        </authorList>
    </citation>
    <scope>NUCLEOTIDE SEQUENCE</scope>
</reference>
<evidence type="ECO:0000256" key="3">
    <source>
        <dbReference type="ARBA" id="ARBA00022960"/>
    </source>
</evidence>
<feature type="transmembrane region" description="Helical" evidence="6">
    <location>
        <begin position="73"/>
        <end position="91"/>
    </location>
</feature>
<evidence type="ECO:0000313" key="7">
    <source>
        <dbReference type="EMBL" id="VAW35530.1"/>
    </source>
</evidence>
<dbReference type="PANTHER" id="PTHR30474">
    <property type="entry name" value="CELL CYCLE PROTEIN"/>
    <property type="match status" value="1"/>
</dbReference>
<feature type="transmembrane region" description="Helical" evidence="6">
    <location>
        <begin position="301"/>
        <end position="329"/>
    </location>
</feature>
<evidence type="ECO:0000256" key="2">
    <source>
        <dbReference type="ARBA" id="ARBA00022692"/>
    </source>
</evidence>
<feature type="transmembrane region" description="Helical" evidence="6">
    <location>
        <begin position="335"/>
        <end position="356"/>
    </location>
</feature>
<dbReference type="Pfam" id="PF01098">
    <property type="entry name" value="FTSW_RODA_SPOVE"/>
    <property type="match status" value="1"/>
</dbReference>
<comment type="subcellular location">
    <subcellularLocation>
        <location evidence="1">Membrane</location>
        <topology evidence="1">Multi-pass membrane protein</topology>
    </subcellularLocation>
</comment>
<feature type="transmembrane region" description="Helical" evidence="6">
    <location>
        <begin position="12"/>
        <end position="33"/>
    </location>
</feature>
<feature type="transmembrane region" description="Helical" evidence="6">
    <location>
        <begin position="182"/>
        <end position="200"/>
    </location>
</feature>
<feature type="transmembrane region" description="Helical" evidence="6">
    <location>
        <begin position="97"/>
        <end position="123"/>
    </location>
</feature>
<organism evidence="7">
    <name type="scientific">hydrothermal vent metagenome</name>
    <dbReference type="NCBI Taxonomy" id="652676"/>
    <lineage>
        <taxon>unclassified sequences</taxon>
        <taxon>metagenomes</taxon>
        <taxon>ecological metagenomes</taxon>
    </lineage>
</organism>
<dbReference type="GO" id="GO:0032153">
    <property type="term" value="C:cell division site"/>
    <property type="evidence" value="ECO:0007669"/>
    <property type="project" value="TreeGrafter"/>
</dbReference>
<dbReference type="PANTHER" id="PTHR30474:SF1">
    <property type="entry name" value="PEPTIDOGLYCAN GLYCOSYLTRANSFERASE MRDB"/>
    <property type="match status" value="1"/>
</dbReference>
<feature type="transmembrane region" description="Helical" evidence="6">
    <location>
        <begin position="135"/>
        <end position="152"/>
    </location>
</feature>
<evidence type="ECO:0000256" key="4">
    <source>
        <dbReference type="ARBA" id="ARBA00022989"/>
    </source>
</evidence>
<dbReference type="GO" id="GO:0008360">
    <property type="term" value="P:regulation of cell shape"/>
    <property type="evidence" value="ECO:0007669"/>
    <property type="project" value="UniProtKB-KW"/>
</dbReference>
<keyword evidence="3" id="KW-0133">Cell shape</keyword>
<proteinExistence type="inferred from homology"/>
<protein>
    <submittedName>
        <fullName evidence="7">Rod shape-determining protein RodA</fullName>
    </submittedName>
</protein>
<dbReference type="GO" id="GO:0051301">
    <property type="term" value="P:cell division"/>
    <property type="evidence" value="ECO:0007669"/>
    <property type="project" value="InterPro"/>
</dbReference>
<dbReference type="NCBIfam" id="NF037961">
    <property type="entry name" value="RodA_shape"/>
    <property type="match status" value="1"/>
</dbReference>
<dbReference type="GO" id="GO:0015648">
    <property type="term" value="F:lipid-linked peptidoglycan transporter activity"/>
    <property type="evidence" value="ECO:0007669"/>
    <property type="project" value="TreeGrafter"/>
</dbReference>
<gene>
    <name evidence="7" type="ORF">MNBD_DELTA02-456</name>
</gene>
<keyword evidence="5 6" id="KW-0472">Membrane</keyword>
<feature type="transmembrane region" description="Helical" evidence="6">
    <location>
        <begin position="269"/>
        <end position="289"/>
    </location>
</feature>